<dbReference type="AlphaFoldDB" id="A0A2P2QXV0"/>
<protein>
    <submittedName>
        <fullName evidence="1">Uncharacterized protein</fullName>
    </submittedName>
</protein>
<organism evidence="1">
    <name type="scientific">Rhizophora mucronata</name>
    <name type="common">Asiatic mangrove</name>
    <dbReference type="NCBI Taxonomy" id="61149"/>
    <lineage>
        <taxon>Eukaryota</taxon>
        <taxon>Viridiplantae</taxon>
        <taxon>Streptophyta</taxon>
        <taxon>Embryophyta</taxon>
        <taxon>Tracheophyta</taxon>
        <taxon>Spermatophyta</taxon>
        <taxon>Magnoliopsida</taxon>
        <taxon>eudicotyledons</taxon>
        <taxon>Gunneridae</taxon>
        <taxon>Pentapetalae</taxon>
        <taxon>rosids</taxon>
        <taxon>fabids</taxon>
        <taxon>Malpighiales</taxon>
        <taxon>Rhizophoraceae</taxon>
        <taxon>Rhizophora</taxon>
    </lineage>
</organism>
<accession>A0A2P2QXV0</accession>
<reference evidence="1" key="1">
    <citation type="submission" date="2018-02" db="EMBL/GenBank/DDBJ databases">
        <title>Rhizophora mucronata_Transcriptome.</title>
        <authorList>
            <person name="Meera S.P."/>
            <person name="Sreeshan A."/>
            <person name="Augustine A."/>
        </authorList>
    </citation>
    <scope>NUCLEOTIDE SEQUENCE</scope>
    <source>
        <tissue evidence="1">Leaf</tissue>
    </source>
</reference>
<sequence>MHMINRVHVCNKIFVTELHQSNWNLLGIQQVGYPFTPPFPETCEFYRRIAN</sequence>
<name>A0A2P2QXV0_RHIMU</name>
<dbReference type="EMBL" id="GGEC01091355">
    <property type="protein sequence ID" value="MBX71839.1"/>
    <property type="molecule type" value="Transcribed_RNA"/>
</dbReference>
<proteinExistence type="predicted"/>
<evidence type="ECO:0000313" key="1">
    <source>
        <dbReference type="EMBL" id="MBX71839.1"/>
    </source>
</evidence>